<dbReference type="CDD" id="cd22209">
    <property type="entry name" value="EMC10"/>
    <property type="match status" value="1"/>
</dbReference>
<evidence type="ECO:0000256" key="6">
    <source>
        <dbReference type="ARBA" id="ARBA00022824"/>
    </source>
</evidence>
<dbReference type="OrthoDB" id="1894652at2759"/>
<keyword evidence="7 9" id="KW-1133">Transmembrane helix</keyword>
<proteinExistence type="inferred from homology"/>
<sequence>MQIPKVLYVLLNVMFHLSLLGAFEEGSFTPGDDDFGKQHSYILEHSLTGEDSDFQVRGQLVIHSLKPLTTSSHSSISEAATLVQNRLSEVDINILKKQSEVNGLYRVRLSLGPSSYVSTHLPVCAMLESHFSDILRVTVDSDGNILGIWEVTNVEYCSIDSHFETQNRFNTTLEIHMLEPGPTPDTASYLQKLEEDKMARERGDGKEQKSFFAKYWMYIIPVVIILMMSGGGGASEDRR</sequence>
<feature type="chain" id="PRO_5036209063" description="ER membrane protein complex subunit 10" evidence="10">
    <location>
        <begin position="23"/>
        <end position="239"/>
    </location>
</feature>
<comment type="subcellular location">
    <subcellularLocation>
        <location evidence="1">Endoplasmic reticulum membrane</location>
        <topology evidence="1">Single-pass type I membrane protein</topology>
    </subcellularLocation>
</comment>
<dbReference type="PANTHER" id="PTHR21397:SF4">
    <property type="entry name" value="ER MEMBRANE PROTEIN COMPLEX SUBUNIT 10"/>
    <property type="match status" value="1"/>
</dbReference>
<evidence type="ECO:0000256" key="1">
    <source>
        <dbReference type="ARBA" id="ARBA00004115"/>
    </source>
</evidence>
<evidence type="ECO:0000256" key="7">
    <source>
        <dbReference type="ARBA" id="ARBA00022989"/>
    </source>
</evidence>
<evidence type="ECO:0000256" key="10">
    <source>
        <dbReference type="SAM" id="SignalP"/>
    </source>
</evidence>
<evidence type="ECO:0000256" key="2">
    <source>
        <dbReference type="ARBA" id="ARBA00007695"/>
    </source>
</evidence>
<evidence type="ECO:0000313" key="11">
    <source>
        <dbReference type="EMBL" id="CAD7245955.1"/>
    </source>
</evidence>
<feature type="transmembrane region" description="Helical" evidence="9">
    <location>
        <begin position="215"/>
        <end position="234"/>
    </location>
</feature>
<evidence type="ECO:0000313" key="12">
    <source>
        <dbReference type="Proteomes" id="UP000677054"/>
    </source>
</evidence>
<keyword evidence="5 10" id="KW-0732">Signal</keyword>
<dbReference type="Proteomes" id="UP000677054">
    <property type="component" value="Unassembled WGS sequence"/>
</dbReference>
<dbReference type="Pfam" id="PF21203">
    <property type="entry name" value="ECM10"/>
    <property type="match status" value="1"/>
</dbReference>
<gene>
    <name evidence="11" type="ORF">DSTB1V02_LOCUS5821</name>
</gene>
<evidence type="ECO:0000256" key="5">
    <source>
        <dbReference type="ARBA" id="ARBA00022729"/>
    </source>
</evidence>
<comment type="similarity">
    <text evidence="2">Belongs to the EMC10 family.</text>
</comment>
<accession>A0A7R8X8E9</accession>
<keyword evidence="8 9" id="KW-0472">Membrane</keyword>
<reference evidence="11" key="1">
    <citation type="submission" date="2020-11" db="EMBL/GenBank/DDBJ databases">
        <authorList>
            <person name="Tran Van P."/>
        </authorList>
    </citation>
    <scope>NUCLEOTIDE SEQUENCE</scope>
</reference>
<evidence type="ECO:0000256" key="8">
    <source>
        <dbReference type="ARBA" id="ARBA00023136"/>
    </source>
</evidence>
<evidence type="ECO:0000256" key="4">
    <source>
        <dbReference type="ARBA" id="ARBA00022692"/>
    </source>
</evidence>
<keyword evidence="6" id="KW-0256">Endoplasmic reticulum</keyword>
<dbReference type="EMBL" id="CAJPEV010001000">
    <property type="protein sequence ID" value="CAG0890041.1"/>
    <property type="molecule type" value="Genomic_DNA"/>
</dbReference>
<name>A0A7R8X8E9_9CRUS</name>
<dbReference type="EMBL" id="LR900517">
    <property type="protein sequence ID" value="CAD7245955.1"/>
    <property type="molecule type" value="Genomic_DNA"/>
</dbReference>
<keyword evidence="4 9" id="KW-0812">Transmembrane</keyword>
<organism evidence="11">
    <name type="scientific">Darwinula stevensoni</name>
    <dbReference type="NCBI Taxonomy" id="69355"/>
    <lineage>
        <taxon>Eukaryota</taxon>
        <taxon>Metazoa</taxon>
        <taxon>Ecdysozoa</taxon>
        <taxon>Arthropoda</taxon>
        <taxon>Crustacea</taxon>
        <taxon>Oligostraca</taxon>
        <taxon>Ostracoda</taxon>
        <taxon>Podocopa</taxon>
        <taxon>Podocopida</taxon>
        <taxon>Darwinulocopina</taxon>
        <taxon>Darwinuloidea</taxon>
        <taxon>Darwinulidae</taxon>
        <taxon>Darwinula</taxon>
    </lineage>
</organism>
<keyword evidence="12" id="KW-1185">Reference proteome</keyword>
<dbReference type="GO" id="GO:0005789">
    <property type="term" value="C:endoplasmic reticulum membrane"/>
    <property type="evidence" value="ECO:0007669"/>
    <property type="project" value="UniProtKB-SubCell"/>
</dbReference>
<dbReference type="PANTHER" id="PTHR21397">
    <property type="entry name" value="CHROMATIN COMPLEXES SUBUNIT BAP18-RELATED"/>
    <property type="match status" value="1"/>
</dbReference>
<protein>
    <recommendedName>
        <fullName evidence="3">ER membrane protein complex subunit 10</fullName>
    </recommendedName>
</protein>
<feature type="signal peptide" evidence="10">
    <location>
        <begin position="1"/>
        <end position="22"/>
    </location>
</feature>
<dbReference type="AlphaFoldDB" id="A0A7R8X8E9"/>
<evidence type="ECO:0000256" key="9">
    <source>
        <dbReference type="SAM" id="Phobius"/>
    </source>
</evidence>
<evidence type="ECO:0000256" key="3">
    <source>
        <dbReference type="ARBA" id="ARBA00020105"/>
    </source>
</evidence>